<keyword evidence="1" id="KW-0812">Transmembrane</keyword>
<reference evidence="2" key="1">
    <citation type="journal article" date="2020" name="New Phytol.">
        <title>Comparative genomics reveals dynamic genome evolution in host specialist ectomycorrhizal fungi.</title>
        <authorList>
            <person name="Lofgren L.A."/>
            <person name="Nguyen N.H."/>
            <person name="Vilgalys R."/>
            <person name="Ruytinx J."/>
            <person name="Liao H.L."/>
            <person name="Branco S."/>
            <person name="Kuo A."/>
            <person name="LaButti K."/>
            <person name="Lipzen A."/>
            <person name="Andreopoulos W."/>
            <person name="Pangilinan J."/>
            <person name="Riley R."/>
            <person name="Hundley H."/>
            <person name="Na H."/>
            <person name="Barry K."/>
            <person name="Grigoriev I.V."/>
            <person name="Stajich J.E."/>
            <person name="Kennedy P.G."/>
        </authorList>
    </citation>
    <scope>NUCLEOTIDE SEQUENCE</scope>
    <source>
        <strain evidence="2">S12</strain>
    </source>
</reference>
<dbReference type="GeneID" id="64597007"/>
<evidence type="ECO:0000313" key="3">
    <source>
        <dbReference type="Proteomes" id="UP000719766"/>
    </source>
</evidence>
<dbReference type="AlphaFoldDB" id="A0A9P7DGP7"/>
<name>A0A9P7DGP7_9AGAM</name>
<dbReference type="OrthoDB" id="2688570at2759"/>
<feature type="transmembrane region" description="Helical" evidence="1">
    <location>
        <begin position="23"/>
        <end position="43"/>
    </location>
</feature>
<evidence type="ECO:0000313" key="2">
    <source>
        <dbReference type="EMBL" id="KAG1792145.1"/>
    </source>
</evidence>
<dbReference type="Proteomes" id="UP000719766">
    <property type="component" value="Unassembled WGS sequence"/>
</dbReference>
<proteinExistence type="predicted"/>
<evidence type="ECO:0000256" key="1">
    <source>
        <dbReference type="SAM" id="Phobius"/>
    </source>
</evidence>
<sequence>AALTSCCFLLSRDPGPQTTIQQMSYTVVVLAGFMFLAISWYYFPVYGGIYWYTGPISNFTPAIRGENEDEDSISERKDHDADIYVSAVDV</sequence>
<keyword evidence="1" id="KW-1133">Transmembrane helix</keyword>
<protein>
    <submittedName>
        <fullName evidence="2">Uncharacterized protein</fullName>
    </submittedName>
</protein>
<dbReference type="RefSeq" id="XP_041158813.1">
    <property type="nucleotide sequence ID" value="XM_041303243.1"/>
</dbReference>
<organism evidence="2 3">
    <name type="scientific">Suillus plorans</name>
    <dbReference type="NCBI Taxonomy" id="116603"/>
    <lineage>
        <taxon>Eukaryota</taxon>
        <taxon>Fungi</taxon>
        <taxon>Dikarya</taxon>
        <taxon>Basidiomycota</taxon>
        <taxon>Agaricomycotina</taxon>
        <taxon>Agaricomycetes</taxon>
        <taxon>Agaricomycetidae</taxon>
        <taxon>Boletales</taxon>
        <taxon>Suillineae</taxon>
        <taxon>Suillaceae</taxon>
        <taxon>Suillus</taxon>
    </lineage>
</organism>
<feature type="non-terminal residue" evidence="2">
    <location>
        <position position="1"/>
    </location>
</feature>
<accession>A0A9P7DGP7</accession>
<comment type="caution">
    <text evidence="2">The sequence shown here is derived from an EMBL/GenBank/DDBJ whole genome shotgun (WGS) entry which is preliminary data.</text>
</comment>
<keyword evidence="1" id="KW-0472">Membrane</keyword>
<dbReference type="EMBL" id="JABBWE010000038">
    <property type="protein sequence ID" value="KAG1792145.1"/>
    <property type="molecule type" value="Genomic_DNA"/>
</dbReference>
<keyword evidence="3" id="KW-1185">Reference proteome</keyword>
<gene>
    <name evidence="2" type="ORF">HD556DRAFT_1381080</name>
</gene>